<dbReference type="PROSITE" id="PS51918">
    <property type="entry name" value="RADICAL_SAM"/>
    <property type="match status" value="1"/>
</dbReference>
<evidence type="ECO:0000259" key="5">
    <source>
        <dbReference type="PROSITE" id="PS51918"/>
    </source>
</evidence>
<dbReference type="SFLD" id="SFLDG01386">
    <property type="entry name" value="main_SPASM_domain-containing"/>
    <property type="match status" value="1"/>
</dbReference>
<dbReference type="SFLD" id="SFLDS00029">
    <property type="entry name" value="Radical_SAM"/>
    <property type="match status" value="1"/>
</dbReference>
<dbReference type="EMBL" id="CP108318">
    <property type="protein sequence ID" value="WTW65354.1"/>
    <property type="molecule type" value="Genomic_DNA"/>
</dbReference>
<dbReference type="InterPro" id="IPR023867">
    <property type="entry name" value="Sulphatase_maturase_rSAM"/>
</dbReference>
<dbReference type="SFLD" id="SFLDG01072">
    <property type="entry name" value="dehydrogenase_like"/>
    <property type="match status" value="1"/>
</dbReference>
<dbReference type="InterPro" id="IPR026335">
    <property type="entry name" value="rSAM_SPASM_FxsB"/>
</dbReference>
<dbReference type="GO" id="GO:0016491">
    <property type="term" value="F:oxidoreductase activity"/>
    <property type="evidence" value="ECO:0007669"/>
    <property type="project" value="InterPro"/>
</dbReference>
<dbReference type="PANTHER" id="PTHR43273">
    <property type="entry name" value="ANAEROBIC SULFATASE-MATURATING ENZYME HOMOLOG ASLB-RELATED"/>
    <property type="match status" value="1"/>
</dbReference>
<evidence type="ECO:0000256" key="4">
    <source>
        <dbReference type="ARBA" id="ARBA00023014"/>
    </source>
</evidence>
<dbReference type="InterPro" id="IPR013785">
    <property type="entry name" value="Aldolase_TIM"/>
</dbReference>
<dbReference type="AlphaFoldDB" id="A0AAU2VE33"/>
<dbReference type="InterPro" id="IPR007197">
    <property type="entry name" value="rSAM"/>
</dbReference>
<dbReference type="Pfam" id="PF04055">
    <property type="entry name" value="Radical_SAM"/>
    <property type="match status" value="1"/>
</dbReference>
<feature type="domain" description="Radical SAM core" evidence="5">
    <location>
        <begin position="12"/>
        <end position="249"/>
    </location>
</feature>
<dbReference type="Gene3D" id="3.20.20.70">
    <property type="entry name" value="Aldolase class I"/>
    <property type="match status" value="1"/>
</dbReference>
<dbReference type="GO" id="GO:0051536">
    <property type="term" value="F:iron-sulfur cluster binding"/>
    <property type="evidence" value="ECO:0007669"/>
    <property type="project" value="UniProtKB-KW"/>
</dbReference>
<reference evidence="6" key="1">
    <citation type="submission" date="2022-10" db="EMBL/GenBank/DDBJ databases">
        <title>The complete genomes of actinobacterial strains from the NBC collection.</title>
        <authorList>
            <person name="Joergensen T.S."/>
            <person name="Alvarez Arevalo M."/>
            <person name="Sterndorff E.B."/>
            <person name="Faurdal D."/>
            <person name="Vuksanovic O."/>
            <person name="Mourched A.-S."/>
            <person name="Charusanti P."/>
            <person name="Shaw S."/>
            <person name="Blin K."/>
            <person name="Weber T."/>
        </authorList>
    </citation>
    <scope>NUCLEOTIDE SEQUENCE</scope>
    <source>
        <strain evidence="6">NBC_00003</strain>
    </source>
</reference>
<dbReference type="NCBIfam" id="TIGR04269">
    <property type="entry name" value="SAM_SPASM_FxsB"/>
    <property type="match status" value="1"/>
</dbReference>
<evidence type="ECO:0000256" key="1">
    <source>
        <dbReference type="ARBA" id="ARBA00022691"/>
    </source>
</evidence>
<keyword evidence="1" id="KW-0949">S-adenosyl-L-methionine</keyword>
<organism evidence="6">
    <name type="scientific">Streptomyces sp. NBC_00003</name>
    <dbReference type="NCBI Taxonomy" id="2903608"/>
    <lineage>
        <taxon>Bacteria</taxon>
        <taxon>Bacillati</taxon>
        <taxon>Actinomycetota</taxon>
        <taxon>Actinomycetes</taxon>
        <taxon>Kitasatosporales</taxon>
        <taxon>Streptomycetaceae</taxon>
        <taxon>Streptomyces</taxon>
    </lineage>
</organism>
<dbReference type="SFLD" id="SFLDG01067">
    <property type="entry name" value="SPASM/twitch_domain_containing"/>
    <property type="match status" value="1"/>
</dbReference>
<keyword evidence="2" id="KW-0479">Metal-binding</keyword>
<sequence length="812" mass="87812">MNGMDGTHRPIQPALSQFVLKVHSRCDLACDHCYVYEHADTSWRGRPRAVSEEILAQVANRIAEHAGRHRLPAVHVVLHGGEPLLAGPDRIRRAAEELQRALRGVSALDLRMHTNGVLLDEKFCELFLELGIKVGVSLDGDKVSNDRHRRYADGRSSHAKVIRAVEVLSRPRYRRLFAGLLCTIDVENDPVAVYDALVELSPPRIDFLLPHATWDTPPPRPGGAATPYADWLDAIYRRWDAAGRPVPVRIFDSVLRTLRGESSLTESLGLAPADLVVIETDGTFEQADSLKTSYDGAPATGMDVFTHSLDDVLQHPGMLARQQGVEQLCDQCRSCPVVQSCGGGLYAHRYRTGNEFDNPSVFCPDLLALVTTIRDREAAVPAPMPTPAELPLEQGDFDALAAGFGGADTVTRLAAAQLEINQDLLAAVSEHIALSDREGAEAWELLTHLDAEVPDELDAVLAHPYTRPWALSVLEGRAAPAGGLAEIAAATVLRARLGQSVTVPLRGGSLRLPGLGSVRLDGGVAHAEVAASADGFTVRAGSRRLDIGWHEGLDGPTPHWHPVRLFDGEGWTVAIEDTDPLRDCHKWPVSERLAADEAKLWAEDLTGAWSLIRRELPAYADGVAAGLGLITPLHAPGGSNVSAACKEAWGAIGAARPASPDQLALLIVHEFQHVKLAAVLDAVDLYDQADRSLYYAPWRDDPRPIGGLLQGTYAHIAVTDFWRVRRGTAQGAGERGAAEAQFARWRQQTAEAVEELLGSGSLTDLGQHFVGSMGETVRGWLDEPVSGAALSAAVGSAERHRAEWKARVEASR</sequence>
<evidence type="ECO:0000256" key="2">
    <source>
        <dbReference type="ARBA" id="ARBA00022723"/>
    </source>
</evidence>
<dbReference type="InterPro" id="IPR058240">
    <property type="entry name" value="rSAM_sf"/>
</dbReference>
<keyword evidence="3" id="KW-0408">Iron</keyword>
<accession>A0AAU2VE33</accession>
<dbReference type="GO" id="GO:0046872">
    <property type="term" value="F:metal ion binding"/>
    <property type="evidence" value="ECO:0007669"/>
    <property type="project" value="UniProtKB-KW"/>
</dbReference>
<dbReference type="PANTHER" id="PTHR43273:SF8">
    <property type="entry name" value="RADICAL SAM DOMAIN PROTEIN"/>
    <property type="match status" value="1"/>
</dbReference>
<dbReference type="NCBIfam" id="TIGR04267">
    <property type="entry name" value="mod_HExxH"/>
    <property type="match status" value="1"/>
</dbReference>
<dbReference type="CDD" id="cd01335">
    <property type="entry name" value="Radical_SAM"/>
    <property type="match status" value="1"/>
</dbReference>
<dbReference type="InterPro" id="IPR026337">
    <property type="entry name" value="AKG_HExxH"/>
</dbReference>
<keyword evidence="4" id="KW-0411">Iron-sulfur</keyword>
<proteinExistence type="predicted"/>
<name>A0AAU2VE33_9ACTN</name>
<protein>
    <submittedName>
        <fullName evidence="6">FxsB family radical SAM/SPASM domain protein</fullName>
    </submittedName>
</protein>
<dbReference type="SUPFAM" id="SSF102114">
    <property type="entry name" value="Radical SAM enzymes"/>
    <property type="match status" value="1"/>
</dbReference>
<gene>
    <name evidence="6" type="ORF">OG549_34535</name>
</gene>
<evidence type="ECO:0000256" key="3">
    <source>
        <dbReference type="ARBA" id="ARBA00023004"/>
    </source>
</evidence>
<evidence type="ECO:0000313" key="6">
    <source>
        <dbReference type="EMBL" id="WTW65354.1"/>
    </source>
</evidence>